<dbReference type="NCBIfam" id="TIGR01143">
    <property type="entry name" value="murF"/>
    <property type="match status" value="1"/>
</dbReference>
<dbReference type="InterPro" id="IPR051046">
    <property type="entry name" value="MurCDEF_CellWall_CoF430Synth"/>
</dbReference>
<dbReference type="InterPro" id="IPR036615">
    <property type="entry name" value="Mur_ligase_C_dom_sf"/>
</dbReference>
<evidence type="ECO:0000256" key="3">
    <source>
        <dbReference type="ARBA" id="ARBA00022618"/>
    </source>
</evidence>
<evidence type="ECO:0000256" key="10">
    <source>
        <dbReference type="HAMAP-Rule" id="MF_02019"/>
    </source>
</evidence>
<comment type="catalytic activity">
    <reaction evidence="10 11">
        <text>D-alanyl-D-alanine + UDP-N-acetyl-alpha-D-muramoyl-L-alanyl-gamma-D-glutamyl-meso-2,6-diaminopimelate + ATP = UDP-N-acetyl-alpha-D-muramoyl-L-alanyl-gamma-D-glutamyl-meso-2,6-diaminopimeloyl-D-alanyl-D-alanine + ADP + phosphate + H(+)</text>
        <dbReference type="Rhea" id="RHEA:28374"/>
        <dbReference type="ChEBI" id="CHEBI:15378"/>
        <dbReference type="ChEBI" id="CHEBI:30616"/>
        <dbReference type="ChEBI" id="CHEBI:43474"/>
        <dbReference type="ChEBI" id="CHEBI:57822"/>
        <dbReference type="ChEBI" id="CHEBI:61386"/>
        <dbReference type="ChEBI" id="CHEBI:83905"/>
        <dbReference type="ChEBI" id="CHEBI:456216"/>
        <dbReference type="EC" id="6.3.2.10"/>
    </reaction>
</comment>
<dbReference type="PANTHER" id="PTHR43024:SF1">
    <property type="entry name" value="UDP-N-ACETYLMURAMOYL-TRIPEPTIDE--D-ALANYL-D-ALANINE LIGASE"/>
    <property type="match status" value="1"/>
</dbReference>
<comment type="subcellular location">
    <subcellularLocation>
        <location evidence="10 11">Cytoplasm</location>
    </subcellularLocation>
</comment>
<keyword evidence="16" id="KW-1185">Reference proteome</keyword>
<keyword evidence="3 10" id="KW-0132">Cell division</keyword>
<evidence type="ECO:0000256" key="11">
    <source>
        <dbReference type="RuleBase" id="RU004136"/>
    </source>
</evidence>
<dbReference type="InterPro" id="IPR036565">
    <property type="entry name" value="Mur-like_cat_sf"/>
</dbReference>
<evidence type="ECO:0000256" key="4">
    <source>
        <dbReference type="ARBA" id="ARBA00022741"/>
    </source>
</evidence>
<dbReference type="Gene3D" id="3.90.190.20">
    <property type="entry name" value="Mur ligase, C-terminal domain"/>
    <property type="match status" value="1"/>
</dbReference>
<dbReference type="InterPro" id="IPR000713">
    <property type="entry name" value="Mur_ligase_N"/>
</dbReference>
<keyword evidence="9 10" id="KW-0961">Cell wall biogenesis/degradation</keyword>
<comment type="similarity">
    <text evidence="10">Belongs to the MurCDEF family. MurF subfamily.</text>
</comment>
<feature type="binding site" evidence="10">
    <location>
        <begin position="107"/>
        <end position="113"/>
    </location>
    <ligand>
        <name>ATP</name>
        <dbReference type="ChEBI" id="CHEBI:30616"/>
    </ligand>
</feature>
<evidence type="ECO:0000256" key="9">
    <source>
        <dbReference type="ARBA" id="ARBA00023316"/>
    </source>
</evidence>
<keyword evidence="7 10" id="KW-0573">Peptidoglycan synthesis</keyword>
<dbReference type="InterPro" id="IPR035911">
    <property type="entry name" value="MurE/MurF_N"/>
</dbReference>
<feature type="domain" description="Mur ligase C-terminal" evidence="13">
    <location>
        <begin position="330"/>
        <end position="442"/>
    </location>
</feature>
<evidence type="ECO:0000256" key="6">
    <source>
        <dbReference type="ARBA" id="ARBA00022960"/>
    </source>
</evidence>
<gene>
    <name evidence="10 15" type="primary">murF</name>
    <name evidence="15" type="ORF">I4Q42_00495</name>
</gene>
<dbReference type="SUPFAM" id="SSF53244">
    <property type="entry name" value="MurD-like peptide ligases, peptide-binding domain"/>
    <property type="match status" value="1"/>
</dbReference>
<dbReference type="Gene3D" id="3.40.1390.10">
    <property type="entry name" value="MurE/MurF, N-terminal domain"/>
    <property type="match status" value="1"/>
</dbReference>
<dbReference type="InterPro" id="IPR013221">
    <property type="entry name" value="Mur_ligase_cen"/>
</dbReference>
<evidence type="ECO:0000256" key="5">
    <source>
        <dbReference type="ARBA" id="ARBA00022840"/>
    </source>
</evidence>
<evidence type="ECO:0000259" key="13">
    <source>
        <dbReference type="Pfam" id="PF02875"/>
    </source>
</evidence>
<keyword evidence="5 10" id="KW-0067">ATP-binding</keyword>
<dbReference type="Gene3D" id="3.40.1190.10">
    <property type="entry name" value="Mur-like, catalytic domain"/>
    <property type="match status" value="1"/>
</dbReference>
<comment type="caution">
    <text evidence="15">The sequence shown here is derived from an EMBL/GenBank/DDBJ whole genome shotgun (WGS) entry which is preliminary data.</text>
</comment>
<dbReference type="GO" id="GO:0016874">
    <property type="term" value="F:ligase activity"/>
    <property type="evidence" value="ECO:0007669"/>
    <property type="project" value="UniProtKB-KW"/>
</dbReference>
<protein>
    <recommendedName>
        <fullName evidence="10 11">UDP-N-acetylmuramoyl-tripeptide--D-alanyl-D-alanine ligase</fullName>
        <ecNumber evidence="10 11">6.3.2.10</ecNumber>
    </recommendedName>
    <alternativeName>
        <fullName evidence="10">D-alanyl-D-alanine-adding enzyme</fullName>
    </alternativeName>
</protein>
<keyword evidence="4 10" id="KW-0547">Nucleotide-binding</keyword>
<evidence type="ECO:0000313" key="15">
    <source>
        <dbReference type="EMBL" id="MBI1682142.1"/>
    </source>
</evidence>
<evidence type="ECO:0000256" key="2">
    <source>
        <dbReference type="ARBA" id="ARBA00022598"/>
    </source>
</evidence>
<dbReference type="Pfam" id="PF08245">
    <property type="entry name" value="Mur_ligase_M"/>
    <property type="match status" value="1"/>
</dbReference>
<dbReference type="HAMAP" id="MF_02019">
    <property type="entry name" value="MurF"/>
    <property type="match status" value="1"/>
</dbReference>
<dbReference type="SUPFAM" id="SSF53623">
    <property type="entry name" value="MurD-like peptide ligases, catalytic domain"/>
    <property type="match status" value="1"/>
</dbReference>
<comment type="function">
    <text evidence="10 11">Involved in cell wall formation. Catalyzes the final step in the synthesis of UDP-N-acetylmuramoyl-pentapeptide, the precursor of murein.</text>
</comment>
<comment type="pathway">
    <text evidence="10 11">Cell wall biogenesis; peptidoglycan biosynthesis.</text>
</comment>
<organism evidence="15 16">
    <name type="scientific">Caulobacter hibisci</name>
    <dbReference type="NCBI Taxonomy" id="2035993"/>
    <lineage>
        <taxon>Bacteria</taxon>
        <taxon>Pseudomonadati</taxon>
        <taxon>Pseudomonadota</taxon>
        <taxon>Alphaproteobacteria</taxon>
        <taxon>Caulobacterales</taxon>
        <taxon>Caulobacteraceae</taxon>
        <taxon>Caulobacter</taxon>
    </lineage>
</organism>
<keyword evidence="1 10" id="KW-0963">Cytoplasm</keyword>
<dbReference type="EMBL" id="JADWOX010000001">
    <property type="protein sequence ID" value="MBI1682142.1"/>
    <property type="molecule type" value="Genomic_DNA"/>
</dbReference>
<evidence type="ECO:0000256" key="8">
    <source>
        <dbReference type="ARBA" id="ARBA00023306"/>
    </source>
</evidence>
<reference evidence="15 16" key="1">
    <citation type="submission" date="2020-11" db="EMBL/GenBank/DDBJ databases">
        <title>genome sequence of strain KACC 18849.</title>
        <authorList>
            <person name="Gao J."/>
            <person name="Zhang X."/>
        </authorList>
    </citation>
    <scope>NUCLEOTIDE SEQUENCE [LARGE SCALE GENOMIC DNA]</scope>
    <source>
        <strain evidence="15 16">KACC 18849</strain>
    </source>
</reference>
<proteinExistence type="inferred from homology"/>
<evidence type="ECO:0000256" key="1">
    <source>
        <dbReference type="ARBA" id="ARBA00022490"/>
    </source>
</evidence>
<dbReference type="Pfam" id="PF02875">
    <property type="entry name" value="Mur_ligase_C"/>
    <property type="match status" value="1"/>
</dbReference>
<dbReference type="PANTHER" id="PTHR43024">
    <property type="entry name" value="UDP-N-ACETYLMURAMOYL-TRIPEPTIDE--D-ALANYL-D-ALANINE LIGASE"/>
    <property type="match status" value="1"/>
</dbReference>
<dbReference type="RefSeq" id="WP_198574116.1">
    <property type="nucleotide sequence ID" value="NZ_JADWOX010000001.1"/>
</dbReference>
<evidence type="ECO:0000313" key="16">
    <source>
        <dbReference type="Proteomes" id="UP000639859"/>
    </source>
</evidence>
<dbReference type="Pfam" id="PF01225">
    <property type="entry name" value="Mur_ligase"/>
    <property type="match status" value="1"/>
</dbReference>
<dbReference type="EC" id="6.3.2.10" evidence="10 11"/>
<keyword evidence="6 10" id="KW-0133">Cell shape</keyword>
<evidence type="ECO:0000259" key="12">
    <source>
        <dbReference type="Pfam" id="PF01225"/>
    </source>
</evidence>
<feature type="domain" description="Mur ligase central" evidence="14">
    <location>
        <begin position="105"/>
        <end position="294"/>
    </location>
</feature>
<accession>A0ABS0SRC9</accession>
<dbReference type="SUPFAM" id="SSF63418">
    <property type="entry name" value="MurE/MurF N-terminal domain"/>
    <property type="match status" value="1"/>
</dbReference>
<dbReference type="Proteomes" id="UP000639859">
    <property type="component" value="Unassembled WGS sequence"/>
</dbReference>
<dbReference type="InterPro" id="IPR005863">
    <property type="entry name" value="UDP-N-AcMur_synth"/>
</dbReference>
<sequence length="463" mass="47613">MPEAALWTAEEIAAATGGQVAGDFAATGVSIDSRSLEPGDLFIALAGVRDGHEFVAQTATKGAAGALVSQAVATPAVVVADTFKALEALGVAARERAPQARRGAVTGSVGKTSVTRAVEAGLRRAGKAHASVKSYNNHLGVPLTLARMPRDTERAVFEVGMNHADEITPLSKFIRPHAVAITTVGPVHLENFADGEIGVAKAKAEIFAGLEPGGVAVLNADNQWFDLLKAEADRVGATVRSFGKAERANARLVGFAVEGQGATVSVELDGEALSFPIRQTGVHWGPNSLCVLLMLEALGVDRATALAALAEFAPIEGRGAEQVVAIDGGAFTLVDESYNANPVSMQAALATLGARKVAGRRIVALTDMLELGPDSGAFHAQLAAPIAQADIDLVFCAGPLMKSLWEALPAQRRGGYADAASDLATQIVSAIEPNDVVMVKGSNGSRAGVIAAALSALGLREKV</sequence>
<keyword evidence="8 10" id="KW-0131">Cell cycle</keyword>
<dbReference type="InterPro" id="IPR004101">
    <property type="entry name" value="Mur_ligase_C"/>
</dbReference>
<evidence type="ECO:0000256" key="7">
    <source>
        <dbReference type="ARBA" id="ARBA00022984"/>
    </source>
</evidence>
<evidence type="ECO:0000259" key="14">
    <source>
        <dbReference type="Pfam" id="PF08245"/>
    </source>
</evidence>
<keyword evidence="2 10" id="KW-0436">Ligase</keyword>
<name>A0ABS0SRC9_9CAUL</name>
<feature type="domain" description="Mur ligase N-terminal catalytic" evidence="12">
    <location>
        <begin position="27"/>
        <end position="80"/>
    </location>
</feature>